<organism evidence="1 2">
    <name type="scientific">Actinomycetospora atypica</name>
    <dbReference type="NCBI Taxonomy" id="1290095"/>
    <lineage>
        <taxon>Bacteria</taxon>
        <taxon>Bacillati</taxon>
        <taxon>Actinomycetota</taxon>
        <taxon>Actinomycetes</taxon>
        <taxon>Pseudonocardiales</taxon>
        <taxon>Pseudonocardiaceae</taxon>
        <taxon>Actinomycetospora</taxon>
    </lineage>
</organism>
<protein>
    <submittedName>
        <fullName evidence="1">Uncharacterized protein</fullName>
    </submittedName>
</protein>
<dbReference type="SUPFAM" id="SSF52218">
    <property type="entry name" value="Flavoproteins"/>
    <property type="match status" value="1"/>
</dbReference>
<dbReference type="RefSeq" id="WP_378036043.1">
    <property type="nucleotide sequence ID" value="NZ_JBHSIV010000009.1"/>
</dbReference>
<name>A0ABV9YLB6_9PSEU</name>
<accession>A0ABV9YLB6</accession>
<comment type="caution">
    <text evidence="1">The sequence shown here is derived from an EMBL/GenBank/DDBJ whole genome shotgun (WGS) entry which is preliminary data.</text>
</comment>
<sequence length="141" mass="14955">MISIVRPTMPRAPFAAELAAWLEAGIVGTGTPAVGEAAVVVVPEYLRAAPRVVLAALAARDWRGTPVAVAAYGGRDRGRRAVEDTREVLTAAGARPTPVSLGIDVSAVRRHGFDEADVVLRDLVLDELRSGRRPARSRPRG</sequence>
<proteinExistence type="predicted"/>
<dbReference type="EMBL" id="JBHSIV010000009">
    <property type="protein sequence ID" value="MFC5062691.1"/>
    <property type="molecule type" value="Genomic_DNA"/>
</dbReference>
<dbReference type="Gene3D" id="3.40.50.360">
    <property type="match status" value="1"/>
</dbReference>
<reference evidence="2" key="1">
    <citation type="journal article" date="2019" name="Int. J. Syst. Evol. Microbiol.">
        <title>The Global Catalogue of Microorganisms (GCM) 10K type strain sequencing project: providing services to taxonomists for standard genome sequencing and annotation.</title>
        <authorList>
            <consortium name="The Broad Institute Genomics Platform"/>
            <consortium name="The Broad Institute Genome Sequencing Center for Infectious Disease"/>
            <person name="Wu L."/>
            <person name="Ma J."/>
        </authorList>
    </citation>
    <scope>NUCLEOTIDE SEQUENCE [LARGE SCALE GENOMIC DNA]</scope>
    <source>
        <strain evidence="2">CGMCC 4.7093</strain>
    </source>
</reference>
<gene>
    <name evidence="1" type="ORF">ACFPBZ_10785</name>
</gene>
<evidence type="ECO:0000313" key="1">
    <source>
        <dbReference type="EMBL" id="MFC5062691.1"/>
    </source>
</evidence>
<evidence type="ECO:0000313" key="2">
    <source>
        <dbReference type="Proteomes" id="UP001595947"/>
    </source>
</evidence>
<keyword evidence="2" id="KW-1185">Reference proteome</keyword>
<dbReference type="Proteomes" id="UP001595947">
    <property type="component" value="Unassembled WGS sequence"/>
</dbReference>
<dbReference type="InterPro" id="IPR029039">
    <property type="entry name" value="Flavoprotein-like_sf"/>
</dbReference>